<dbReference type="EMBL" id="CAFBLP010000066">
    <property type="protein sequence ID" value="CAB4886100.1"/>
    <property type="molecule type" value="Genomic_DNA"/>
</dbReference>
<protein>
    <submittedName>
        <fullName evidence="2">Unannotated protein</fullName>
    </submittedName>
</protein>
<proteinExistence type="predicted"/>
<dbReference type="InterPro" id="IPR011047">
    <property type="entry name" value="Quinoprotein_ADH-like_sf"/>
</dbReference>
<dbReference type="InterPro" id="IPR006311">
    <property type="entry name" value="TAT_signal"/>
</dbReference>
<gene>
    <name evidence="2" type="ORF">UFOPK3376_02246</name>
</gene>
<dbReference type="AlphaFoldDB" id="A0A6J7EYP3"/>
<sequence>MTNVSLPRVPISRRDLIGATVLTGLVAASCSASRSSPAPTSNPTPLSTPTPTTLPPSPTAPLTTTSDPRSTDCGAPPRNPYFADSPAPIGHVDSSQSNASPIAGPRDSSRSLEAGDLQYAHLGPAHAGLAISSKYPDGSRVIWSNGADRVSKVDAETFEVLAEFALAGKAQLSSVEADANIALLDQQHGGELAMTGLGFGIKYLLGLTGIYYALDVDNTLFVGGEDSVIAYQDAVKGDRRSPIVVRDTWQRPAEVTGGFVGVNMTFDGKLVVVTDEGWIVVLSRDFSQYVAVALPGQEAAAAHNAKVLASGANLGSASWVRNSIAVDEQGGIYAVSLDAMHKVIWDGAKLSTSAADGAWSVPYLNGGGLGSGATPALMGYCDDRFVVITDGEKQMNVVLFWRDAIPADWQQITGTVSQRIAGQALVTMGDPNLTAIQSEQGVIVGGCGALVVNNESPSIPDGYPARAARLLVAFSGNDPAFAPHGMEKFAWDPTQRVFQSAWVNQEVSSANGVPLLSLGSNTLYTVGSRAGQWSLEGVDWTTGTSTLTWITGSARYNTNFAALFIDGDGRIVHGSVFGITRYPAA</sequence>
<evidence type="ECO:0000313" key="2">
    <source>
        <dbReference type="EMBL" id="CAB4886100.1"/>
    </source>
</evidence>
<dbReference type="PROSITE" id="PS51318">
    <property type="entry name" value="TAT"/>
    <property type="match status" value="1"/>
</dbReference>
<reference evidence="2" key="1">
    <citation type="submission" date="2020-05" db="EMBL/GenBank/DDBJ databases">
        <authorList>
            <person name="Chiriac C."/>
            <person name="Salcher M."/>
            <person name="Ghai R."/>
            <person name="Kavagutti S V."/>
        </authorList>
    </citation>
    <scope>NUCLEOTIDE SEQUENCE</scope>
</reference>
<feature type="region of interest" description="Disordered" evidence="1">
    <location>
        <begin position="30"/>
        <end position="110"/>
    </location>
</feature>
<accession>A0A6J7EYP3</accession>
<feature type="compositionally biased region" description="Low complexity" evidence="1">
    <location>
        <begin position="30"/>
        <end position="39"/>
    </location>
</feature>
<feature type="compositionally biased region" description="Pro residues" evidence="1">
    <location>
        <begin position="40"/>
        <end position="59"/>
    </location>
</feature>
<name>A0A6J7EYP3_9ZZZZ</name>
<evidence type="ECO:0000256" key="1">
    <source>
        <dbReference type="SAM" id="MobiDB-lite"/>
    </source>
</evidence>
<organism evidence="2">
    <name type="scientific">freshwater metagenome</name>
    <dbReference type="NCBI Taxonomy" id="449393"/>
    <lineage>
        <taxon>unclassified sequences</taxon>
        <taxon>metagenomes</taxon>
        <taxon>ecological metagenomes</taxon>
    </lineage>
</organism>
<dbReference type="SUPFAM" id="SSF50998">
    <property type="entry name" value="Quinoprotein alcohol dehydrogenase-like"/>
    <property type="match status" value="1"/>
</dbReference>